<accession>A0ABR2HIS8</accession>
<gene>
    <name evidence="2" type="ORF">M9Y10_019193</name>
</gene>
<keyword evidence="3" id="KW-1185">Reference proteome</keyword>
<protein>
    <submittedName>
        <fullName evidence="2">Uncharacterized protein</fullName>
    </submittedName>
</protein>
<proteinExistence type="predicted"/>
<feature type="coiled-coil region" evidence="1">
    <location>
        <begin position="121"/>
        <end position="148"/>
    </location>
</feature>
<keyword evidence="1" id="KW-0175">Coiled coil</keyword>
<dbReference type="EMBL" id="JAPFFF010000027">
    <property type="protein sequence ID" value="KAK8848137.1"/>
    <property type="molecule type" value="Genomic_DNA"/>
</dbReference>
<evidence type="ECO:0000313" key="3">
    <source>
        <dbReference type="Proteomes" id="UP001470230"/>
    </source>
</evidence>
<evidence type="ECO:0000256" key="1">
    <source>
        <dbReference type="SAM" id="Coils"/>
    </source>
</evidence>
<comment type="caution">
    <text evidence="2">The sequence shown here is derived from an EMBL/GenBank/DDBJ whole genome shotgun (WGS) entry which is preliminary data.</text>
</comment>
<sequence>MTRHNKNKLHAINGPRKKVNKKEKLWKAIIEYHNIIKGHECGNFQKILGKFIKKVPNQKKFVAEEAMAFDMNLNLGFLLTIRPRPLKKSTKKEIDIYMTAHALVNPVFMKGYLNWKLPMLTVRHKELIAELEKEIDKVNGKCIVTQNEESNLNFDQTGPADMFDDVDIIDSVDIIDGAVGIDDVDGVYGFDVDDDDDDKL</sequence>
<evidence type="ECO:0000313" key="2">
    <source>
        <dbReference type="EMBL" id="KAK8848137.1"/>
    </source>
</evidence>
<reference evidence="2 3" key="1">
    <citation type="submission" date="2024-04" db="EMBL/GenBank/DDBJ databases">
        <title>Tritrichomonas musculus Genome.</title>
        <authorList>
            <person name="Alves-Ferreira E."/>
            <person name="Grigg M."/>
            <person name="Lorenzi H."/>
            <person name="Galac M."/>
        </authorList>
    </citation>
    <scope>NUCLEOTIDE SEQUENCE [LARGE SCALE GENOMIC DNA]</scope>
    <source>
        <strain evidence="2 3">EAF2021</strain>
    </source>
</reference>
<dbReference type="Proteomes" id="UP001470230">
    <property type="component" value="Unassembled WGS sequence"/>
</dbReference>
<name>A0ABR2HIS8_9EUKA</name>
<organism evidence="2 3">
    <name type="scientific">Tritrichomonas musculus</name>
    <dbReference type="NCBI Taxonomy" id="1915356"/>
    <lineage>
        <taxon>Eukaryota</taxon>
        <taxon>Metamonada</taxon>
        <taxon>Parabasalia</taxon>
        <taxon>Tritrichomonadida</taxon>
        <taxon>Tritrichomonadidae</taxon>
        <taxon>Tritrichomonas</taxon>
    </lineage>
</organism>